<evidence type="ECO:0000256" key="1">
    <source>
        <dbReference type="ARBA" id="ARBA00004259"/>
    </source>
</evidence>
<comment type="similarity">
    <text evidence="2">Belongs to the nucleoporin Nup133 family.</text>
</comment>
<evidence type="ECO:0000256" key="5">
    <source>
        <dbReference type="ARBA" id="ARBA00022927"/>
    </source>
</evidence>
<protein>
    <submittedName>
        <fullName evidence="10">Uncharacterized protein</fullName>
    </submittedName>
</protein>
<evidence type="ECO:0000256" key="2">
    <source>
        <dbReference type="ARBA" id="ARBA00005569"/>
    </source>
</evidence>
<dbReference type="Pfam" id="PF03177">
    <property type="entry name" value="Nucleoporin_C"/>
    <property type="match status" value="1"/>
</dbReference>
<name>A0ABR4NRB9_9SACH</name>
<dbReference type="EMBL" id="JBEVYD010000009">
    <property type="protein sequence ID" value="KAL3230777.1"/>
    <property type="molecule type" value="Genomic_DNA"/>
</dbReference>
<evidence type="ECO:0000259" key="8">
    <source>
        <dbReference type="Pfam" id="PF03177"/>
    </source>
</evidence>
<feature type="domain" description="Nucleoporin Nup133/Nup155-like N-terminal" evidence="9">
    <location>
        <begin position="55"/>
        <end position="477"/>
    </location>
</feature>
<dbReference type="InterPro" id="IPR014908">
    <property type="entry name" value="Nucleoporin_Nup133/Nup155_N"/>
</dbReference>
<gene>
    <name evidence="10" type="ORF">RNJ44_01226</name>
</gene>
<evidence type="ECO:0000256" key="3">
    <source>
        <dbReference type="ARBA" id="ARBA00022448"/>
    </source>
</evidence>
<keyword evidence="6" id="KW-0811">Translocation</keyword>
<dbReference type="PANTHER" id="PTHR13405">
    <property type="entry name" value="NUCLEAR PORE COMPLEX PROTEIN NUP133"/>
    <property type="match status" value="1"/>
</dbReference>
<keyword evidence="11" id="KW-1185">Reference proteome</keyword>
<dbReference type="Gene3D" id="1.20.58.1380">
    <property type="match status" value="1"/>
</dbReference>
<keyword evidence="4" id="KW-0509">mRNA transport</keyword>
<dbReference type="SUPFAM" id="SSF117289">
    <property type="entry name" value="Nucleoporin domain"/>
    <property type="match status" value="1"/>
</dbReference>
<evidence type="ECO:0000256" key="7">
    <source>
        <dbReference type="ARBA" id="ARBA00023242"/>
    </source>
</evidence>
<dbReference type="InterPro" id="IPR037624">
    <property type="entry name" value="Nup133-like"/>
</dbReference>
<evidence type="ECO:0000259" key="9">
    <source>
        <dbReference type="Pfam" id="PF08801"/>
    </source>
</evidence>
<feature type="domain" description="Nucleoporin Nup133/Nup155-like C-terminal" evidence="8">
    <location>
        <begin position="794"/>
        <end position="1104"/>
    </location>
</feature>
<sequence>MDNYNQLKKNIAMSDSKPYFQLRKEILESDSNPASEKSKDLLQETNIGDQSKVLTENDKYIARKIDTLHPENFSATNNVPYFSTIDSLTKQCSYNDYDNMYVWNFLNAKRGDSNYCKIPLNGDDEVSQSVLPKCVFTHPVNTETEFYSASSELDANGAGVVGGVILVETAHACTKLVYYEDISSINHLSTSISKKMAHTLDLKLNADERILITLNSEPSGLVLATSEGRLLFVTIRDLNGKPHLEQKQQLMRSKGSGPMLILNLFSSSSNVVSLKNGPIVGKGERLIYALTENGRFQIWQLSIGTKCIKKMDVNVYDLIMDSLVDIYPHAQGSLKIQDAHSVTCDPFSPQIILSQISDGEERSFILSTIMLDENSNTCSIFSNYRLNTYTLPASDEVFQVKLYIPSSIQDNISESLNIFVMFDNAIVLTQTSSRFDSTYTMRKKWEDIISFNKDIQILACSNDATTLYLLTHNMGIITITPKDNNDDFEEEESFVKTHIDQAIYFSLSSGNPIEFNLPSGLHLEQDEIEKDLDIASNEILHSSSKYIPPTTENVDQHLALRMAHYKKLLEFVKNNFNYSISPRMKLNLIEKFELLNSSFRFHQFIKNTDDTIRYIWLNVLSAHANIDQETLIIKEIKLFPELLTQFLKNIVTKELPVKTQKFKETLADLIIETIYGSILEDGEKKLRYEALSLDPLELNDHLPWFINYDILDSINQIFFDLNFSTERQNEDVSNRLLTMVKILYYLFNQVRLYALKNKSMNEINNDEFMQKTNELYENNHLSWNHVLCEQGMNEQSLEIAEFYHDFEALVETLDTLDRDNSQVLYEEYFTKFKEEFAFALYKHYIVKKNLSDLFYRFPERKEYLMTFFKQYPEYGKISWIQDILHKDYSSAAMTLYDISENERNSGKTINTSQLHLNIAKLTTVAANDDGKNVNILGALKKIQENLDVIDGQQDLISKLNGTNGEKASLLKKYDNTELKKVFENISNRLKKNETIRFEEIIEIYTLIDQEEGFYNALKLIALDGNLLHFEVRKFLTSMIWRRCILYNDFAESTENKDNALNYVLTRYFEDELFRSDCPLPSPVVINERGVLTEEYLRNVYSRYDVDVHKVKEIFEKEFESMQQNSAKILNRIDEILAGIDEKKTQAFSINYHNHTVEY</sequence>
<evidence type="ECO:0000313" key="11">
    <source>
        <dbReference type="Proteomes" id="UP001623330"/>
    </source>
</evidence>
<keyword evidence="7" id="KW-0539">Nucleus</keyword>
<dbReference type="Pfam" id="PF08801">
    <property type="entry name" value="Nucleoporin_N"/>
    <property type="match status" value="1"/>
</dbReference>
<reference evidence="10 11" key="1">
    <citation type="submission" date="2024-05" db="EMBL/GenBank/DDBJ databases">
        <title>Long read based assembly of the Candida bracarensis genome reveals expanded adhesin content.</title>
        <authorList>
            <person name="Marcet-Houben M."/>
            <person name="Ksiezopolska E."/>
            <person name="Gabaldon T."/>
        </authorList>
    </citation>
    <scope>NUCLEOTIDE SEQUENCE [LARGE SCALE GENOMIC DNA]</scope>
    <source>
        <strain evidence="10 11">CBM6</strain>
    </source>
</reference>
<accession>A0ABR4NRB9</accession>
<dbReference type="InterPro" id="IPR007187">
    <property type="entry name" value="Nucleoporin_Nup133/Nup155_C"/>
</dbReference>
<proteinExistence type="inferred from homology"/>
<evidence type="ECO:0000256" key="6">
    <source>
        <dbReference type="ARBA" id="ARBA00023010"/>
    </source>
</evidence>
<dbReference type="Proteomes" id="UP001623330">
    <property type="component" value="Unassembled WGS sequence"/>
</dbReference>
<comment type="subcellular location">
    <subcellularLocation>
        <location evidence="1">Nucleus envelope</location>
    </subcellularLocation>
</comment>
<organism evidence="10 11">
    <name type="scientific">Nakaseomyces bracarensis</name>
    <dbReference type="NCBI Taxonomy" id="273131"/>
    <lineage>
        <taxon>Eukaryota</taxon>
        <taxon>Fungi</taxon>
        <taxon>Dikarya</taxon>
        <taxon>Ascomycota</taxon>
        <taxon>Saccharomycotina</taxon>
        <taxon>Saccharomycetes</taxon>
        <taxon>Saccharomycetales</taxon>
        <taxon>Saccharomycetaceae</taxon>
        <taxon>Nakaseomyces</taxon>
    </lineage>
</organism>
<dbReference type="PANTHER" id="PTHR13405:SF11">
    <property type="entry name" value="NUCLEAR PORE COMPLEX PROTEIN NUP133"/>
    <property type="match status" value="1"/>
</dbReference>
<dbReference type="InterPro" id="IPR015943">
    <property type="entry name" value="WD40/YVTN_repeat-like_dom_sf"/>
</dbReference>
<evidence type="ECO:0000256" key="4">
    <source>
        <dbReference type="ARBA" id="ARBA00022816"/>
    </source>
</evidence>
<dbReference type="Gene3D" id="2.130.10.10">
    <property type="entry name" value="YVTN repeat-like/Quinoprotein amine dehydrogenase"/>
    <property type="match status" value="1"/>
</dbReference>
<comment type="caution">
    <text evidence="10">The sequence shown here is derived from an EMBL/GenBank/DDBJ whole genome shotgun (WGS) entry which is preliminary data.</text>
</comment>
<keyword evidence="5" id="KW-0653">Protein transport</keyword>
<keyword evidence="3" id="KW-0813">Transport</keyword>
<evidence type="ECO:0000313" key="10">
    <source>
        <dbReference type="EMBL" id="KAL3230777.1"/>
    </source>
</evidence>